<evidence type="ECO:0000259" key="5">
    <source>
        <dbReference type="PROSITE" id="PS50975"/>
    </source>
</evidence>
<dbReference type="AlphaFoldDB" id="A0A1H0X398"/>
<dbReference type="OrthoDB" id="24041at2"/>
<keyword evidence="3 4" id="KW-0067">ATP-binding</keyword>
<evidence type="ECO:0000256" key="3">
    <source>
        <dbReference type="ARBA" id="ARBA00022840"/>
    </source>
</evidence>
<dbReference type="SUPFAM" id="SSF56059">
    <property type="entry name" value="Glutathione synthetase ATP-binding domain-like"/>
    <property type="match status" value="1"/>
</dbReference>
<dbReference type="GO" id="GO:0016874">
    <property type="term" value="F:ligase activity"/>
    <property type="evidence" value="ECO:0007669"/>
    <property type="project" value="UniProtKB-KW"/>
</dbReference>
<dbReference type="InterPro" id="IPR052032">
    <property type="entry name" value="ATP-dep_AA_Ligase"/>
</dbReference>
<accession>A0A1H0X398</accession>
<keyword evidence="1" id="KW-0436">Ligase</keyword>
<gene>
    <name evidence="6" type="ORF">SAMN04487905_12228</name>
</gene>
<feature type="domain" description="ATP-grasp" evidence="5">
    <location>
        <begin position="125"/>
        <end position="311"/>
    </location>
</feature>
<proteinExistence type="predicted"/>
<dbReference type="RefSeq" id="WP_092604666.1">
    <property type="nucleotide sequence ID" value="NZ_FNJR01000022.1"/>
</dbReference>
<dbReference type="InterPro" id="IPR011761">
    <property type="entry name" value="ATP-grasp"/>
</dbReference>
<dbReference type="PANTHER" id="PTHR43585:SF2">
    <property type="entry name" value="ATP-GRASP ENZYME FSQD"/>
    <property type="match status" value="1"/>
</dbReference>
<evidence type="ECO:0000256" key="1">
    <source>
        <dbReference type="ARBA" id="ARBA00022598"/>
    </source>
</evidence>
<dbReference type="PANTHER" id="PTHR43585">
    <property type="entry name" value="FUMIPYRROLE BIOSYNTHESIS PROTEIN C"/>
    <property type="match status" value="1"/>
</dbReference>
<keyword evidence="7" id="KW-1185">Reference proteome</keyword>
<reference evidence="7" key="1">
    <citation type="submission" date="2016-10" db="EMBL/GenBank/DDBJ databases">
        <authorList>
            <person name="Varghese N."/>
            <person name="Submissions S."/>
        </authorList>
    </citation>
    <scope>NUCLEOTIDE SEQUENCE [LARGE SCALE GENOMIC DNA]</scope>
    <source>
        <strain evidence="7">DSM 46732</strain>
    </source>
</reference>
<dbReference type="GO" id="GO:0005524">
    <property type="term" value="F:ATP binding"/>
    <property type="evidence" value="ECO:0007669"/>
    <property type="project" value="UniProtKB-UniRule"/>
</dbReference>
<dbReference type="Gene3D" id="3.30.470.20">
    <property type="entry name" value="ATP-grasp fold, B domain"/>
    <property type="match status" value="1"/>
</dbReference>
<dbReference type="PROSITE" id="PS50975">
    <property type="entry name" value="ATP_GRASP"/>
    <property type="match status" value="1"/>
</dbReference>
<evidence type="ECO:0000256" key="4">
    <source>
        <dbReference type="PROSITE-ProRule" id="PRU00409"/>
    </source>
</evidence>
<dbReference type="Gene3D" id="3.40.50.20">
    <property type="match status" value="1"/>
</dbReference>
<organism evidence="6 7">
    <name type="scientific">Actinopolyspora xinjiangensis</name>
    <dbReference type="NCBI Taxonomy" id="405564"/>
    <lineage>
        <taxon>Bacteria</taxon>
        <taxon>Bacillati</taxon>
        <taxon>Actinomycetota</taxon>
        <taxon>Actinomycetes</taxon>
        <taxon>Actinopolysporales</taxon>
        <taxon>Actinopolysporaceae</taxon>
        <taxon>Actinopolyspora</taxon>
    </lineage>
</organism>
<evidence type="ECO:0000313" key="6">
    <source>
        <dbReference type="EMBL" id="SDP96936.1"/>
    </source>
</evidence>
<dbReference type="STRING" id="405564.SAMN04487905_12228"/>
<dbReference type="EMBL" id="FNJR01000022">
    <property type="protein sequence ID" value="SDP96936.1"/>
    <property type="molecule type" value="Genomic_DNA"/>
</dbReference>
<dbReference type="Proteomes" id="UP000199497">
    <property type="component" value="Unassembled WGS sequence"/>
</dbReference>
<evidence type="ECO:0000256" key="2">
    <source>
        <dbReference type="ARBA" id="ARBA00022741"/>
    </source>
</evidence>
<evidence type="ECO:0000313" key="7">
    <source>
        <dbReference type="Proteomes" id="UP000199497"/>
    </source>
</evidence>
<keyword evidence="2 4" id="KW-0547">Nucleotide-binding</keyword>
<dbReference type="Pfam" id="PF13535">
    <property type="entry name" value="ATP-grasp_4"/>
    <property type="match status" value="1"/>
</dbReference>
<protein>
    <submittedName>
        <fullName evidence="6">ATP-grasp domain-containing protein</fullName>
    </submittedName>
</protein>
<name>A0A1H0X398_9ACTN</name>
<dbReference type="GO" id="GO:0046872">
    <property type="term" value="F:metal ion binding"/>
    <property type="evidence" value="ECO:0007669"/>
    <property type="project" value="InterPro"/>
</dbReference>
<sequence>MGETSQALKDDDLAILVVGKGYSAYRGYALEELRDAGVRVYLCDDEELEPGEANLIERMLYVDFERPPEQEAERLADQIADTQFDRSLCYIESLLSWTAEFSQFLGIAFSDPERMRAVRSKYLMRRAFADAGLATPNNQVGEPAELLATDLTFPLIIKPEQGHSSIGVEMIGSHEQLTEYFGRDNNAKADRYVVEQVVRGVEYSVEGYTHDGKTVATGLTTKFKTEPPFFEELGQFCARGVDVTEAQRELFTAAVRAVGLDSSIFHFEFMADNASLTPIELGARMGGDKIPYLHRRATGRSLLLEYLGRPVSYPRTSDPGVGIVFFVPREPGMVPEAFPPAELRAELGESFIECGPGKVVLTTPDDFFVRLGFAVLTAPTAEEFVARANAKVEMFEQAVGIGLHRLRFDSLDTSAGFGPVSAHV</sequence>